<dbReference type="InterPro" id="IPR001811">
    <property type="entry name" value="Chemokine_IL8-like_dom"/>
</dbReference>
<keyword evidence="1" id="KW-0202">Cytokine</keyword>
<dbReference type="SUPFAM" id="SSF54117">
    <property type="entry name" value="Interleukin 8-like chemokines"/>
    <property type="match status" value="1"/>
</dbReference>
<name>V8NCG6_OPHHA</name>
<dbReference type="AlphaFoldDB" id="V8NCG6"/>
<evidence type="ECO:0000259" key="3">
    <source>
        <dbReference type="Pfam" id="PF00048"/>
    </source>
</evidence>
<keyword evidence="5" id="KW-1185">Reference proteome</keyword>
<dbReference type="GO" id="GO:0005615">
    <property type="term" value="C:extracellular space"/>
    <property type="evidence" value="ECO:0007669"/>
    <property type="project" value="UniProtKB-KW"/>
</dbReference>
<feature type="compositionally biased region" description="Polar residues" evidence="2">
    <location>
        <begin position="1"/>
        <end position="15"/>
    </location>
</feature>
<evidence type="ECO:0000256" key="1">
    <source>
        <dbReference type="ARBA" id="ARBA00022514"/>
    </source>
</evidence>
<organism evidence="4 5">
    <name type="scientific">Ophiophagus hannah</name>
    <name type="common">King cobra</name>
    <name type="synonym">Naja hannah</name>
    <dbReference type="NCBI Taxonomy" id="8665"/>
    <lineage>
        <taxon>Eukaryota</taxon>
        <taxon>Metazoa</taxon>
        <taxon>Chordata</taxon>
        <taxon>Craniata</taxon>
        <taxon>Vertebrata</taxon>
        <taxon>Euteleostomi</taxon>
        <taxon>Lepidosauria</taxon>
        <taxon>Squamata</taxon>
        <taxon>Bifurcata</taxon>
        <taxon>Unidentata</taxon>
        <taxon>Episquamata</taxon>
        <taxon>Toxicofera</taxon>
        <taxon>Serpentes</taxon>
        <taxon>Colubroidea</taxon>
        <taxon>Elapidae</taxon>
        <taxon>Elapinae</taxon>
        <taxon>Ophiophagus</taxon>
    </lineage>
</organism>
<dbReference type="Gene3D" id="2.40.50.40">
    <property type="match status" value="1"/>
</dbReference>
<accession>V8NCG6</accession>
<dbReference type="Proteomes" id="UP000018936">
    <property type="component" value="Unassembled WGS sequence"/>
</dbReference>
<reference evidence="4 5" key="1">
    <citation type="journal article" date="2013" name="Proc. Natl. Acad. Sci. U.S.A.">
        <title>The king cobra genome reveals dynamic gene evolution and adaptation in the snake venom system.</title>
        <authorList>
            <person name="Vonk F.J."/>
            <person name="Casewell N.R."/>
            <person name="Henkel C.V."/>
            <person name="Heimberg A.M."/>
            <person name="Jansen H.J."/>
            <person name="McCleary R.J."/>
            <person name="Kerkkamp H.M."/>
            <person name="Vos R.A."/>
            <person name="Guerreiro I."/>
            <person name="Calvete J.J."/>
            <person name="Wuster W."/>
            <person name="Woods A.E."/>
            <person name="Logan J.M."/>
            <person name="Harrison R.A."/>
            <person name="Castoe T.A."/>
            <person name="de Koning A.P."/>
            <person name="Pollock D.D."/>
            <person name="Yandell M."/>
            <person name="Calderon D."/>
            <person name="Renjifo C."/>
            <person name="Currier R.B."/>
            <person name="Salgado D."/>
            <person name="Pla D."/>
            <person name="Sanz L."/>
            <person name="Hyder A.S."/>
            <person name="Ribeiro J.M."/>
            <person name="Arntzen J.W."/>
            <person name="van den Thillart G.E."/>
            <person name="Boetzer M."/>
            <person name="Pirovano W."/>
            <person name="Dirks R.P."/>
            <person name="Spaink H.P."/>
            <person name="Duboule D."/>
            <person name="McGlinn E."/>
            <person name="Kini R.M."/>
            <person name="Richardson M.K."/>
        </authorList>
    </citation>
    <scope>NUCLEOTIDE SEQUENCE</scope>
    <source>
        <tissue evidence="4">Blood</tissue>
    </source>
</reference>
<dbReference type="OrthoDB" id="8872899at2759"/>
<evidence type="ECO:0000313" key="4">
    <source>
        <dbReference type="EMBL" id="ETE59262.1"/>
    </source>
</evidence>
<dbReference type="GO" id="GO:0008009">
    <property type="term" value="F:chemokine activity"/>
    <property type="evidence" value="ECO:0007669"/>
    <property type="project" value="InterPro"/>
</dbReference>
<evidence type="ECO:0000256" key="2">
    <source>
        <dbReference type="SAM" id="MobiDB-lite"/>
    </source>
</evidence>
<dbReference type="GO" id="GO:0006955">
    <property type="term" value="P:immune response"/>
    <property type="evidence" value="ECO:0007669"/>
    <property type="project" value="InterPro"/>
</dbReference>
<sequence>VKNISSLSGSQAGQETQRRDDQTSFLYSPCPSGLLCGSHTRRERCLCKRSGMLSVNMERVTKVEYHRSTSSCGQEELLVMFRNRRKRCLNLNGDQGKIIKQRYR</sequence>
<comment type="caution">
    <text evidence="4">The sequence shown here is derived from an EMBL/GenBank/DDBJ whole genome shotgun (WGS) entry which is preliminary data.</text>
</comment>
<gene>
    <name evidence="4" type="primary">Cxcl11</name>
    <name evidence="4" type="ORF">L345_15009</name>
</gene>
<dbReference type="Pfam" id="PF00048">
    <property type="entry name" value="IL8"/>
    <property type="match status" value="1"/>
</dbReference>
<dbReference type="EMBL" id="AZIM01005718">
    <property type="protein sequence ID" value="ETE59262.1"/>
    <property type="molecule type" value="Genomic_DNA"/>
</dbReference>
<feature type="region of interest" description="Disordered" evidence="2">
    <location>
        <begin position="1"/>
        <end position="24"/>
    </location>
</feature>
<evidence type="ECO:0000313" key="5">
    <source>
        <dbReference type="Proteomes" id="UP000018936"/>
    </source>
</evidence>
<dbReference type="InterPro" id="IPR036048">
    <property type="entry name" value="Interleukin_8-like_sf"/>
</dbReference>
<proteinExistence type="predicted"/>
<protein>
    <submittedName>
        <fullName evidence="4">C-X-C motif chemokine 11</fullName>
    </submittedName>
</protein>
<feature type="domain" description="Chemokine interleukin-8-like" evidence="3">
    <location>
        <begin position="43"/>
        <end position="97"/>
    </location>
</feature>
<feature type="non-terminal residue" evidence="4">
    <location>
        <position position="1"/>
    </location>
</feature>